<evidence type="ECO:0000256" key="6">
    <source>
        <dbReference type="SAM" id="Phobius"/>
    </source>
</evidence>
<evidence type="ECO:0000256" key="4">
    <source>
        <dbReference type="ARBA" id="ARBA00022989"/>
    </source>
</evidence>
<feature type="domain" description="MacB-like periplasmic core" evidence="8">
    <location>
        <begin position="463"/>
        <end position="653"/>
    </location>
</feature>
<dbReference type="PANTHER" id="PTHR30287:SF2">
    <property type="entry name" value="BLL1001 PROTEIN"/>
    <property type="match status" value="1"/>
</dbReference>
<name>A5W209_PSEP1</name>
<keyword evidence="2" id="KW-1003">Cell membrane</keyword>
<evidence type="ECO:0000256" key="5">
    <source>
        <dbReference type="ARBA" id="ARBA00023136"/>
    </source>
</evidence>
<sequence precursor="true">MKLLSLALLALLSHWRRHRVQCFSIFTGLWLATALWTGVQALNSQARSDYARASAVLTGPLQAQLIARNGERFDQALYVQLRRQGWAVSPVLEGRLRLPGEPARSVRLIGIEPLSLPPASSIAGVQVQAFDLQAFIGTPGQAWVGPDTLRQLNTSPGQPTRDSEGQLLPPMVLQPALAPGVIVVDIGHAQALLNAPGQLSRLLLADTPGPLPADIARHLELQPRQDDGGLQRLTDSFHLNLTALGLLAFVVGLFIAHAAIGLALEQRRGLIRNLRACGISLKTLLGALVLELGLFAAVGGLAGVASGYALAAWLLPDVAASLRGLYGAQVAGTLSLPAGWWLLGVLVSVLGALLAGLQSVMRAARLPLLALAQPQAWRLAQGPWLQRQALLAGLLLLLALGCGVFGAGLLSAFGMLAGLLLAAALLLPALLDRVLAWLARRCHRPLAQWFVADSRQQLPALSLALVALLLALAASVGVGSMTEGFRKTFVGWLDLRLSADLYVTPRDTAQGLQIVEWLKQQPVASVVLPGWRADMQLQGWPVQVQGIVDHPAYRTRWPLLEQHSRAWQRLASGQAVMLSEQLARRLNLQLGDSLQLPADTPALPVVGIYADYGNPKGHVLVNAGWLRAHWPQATLAGLSVDLSVEGVASLKAALQQHFALDDSRVVEQARLKRWSTDVFNRTFAATAALNSLTLGVAGVALFINLLTLGQARLGQLAPLWALGVRRMQLVWLSLGQTLMLSSFTVLLAIPLGLLLAWCLVAVVNVQAFGWRLPLYVFPMQLLQLTVLGMLTSLIACAWPLWQLARRQPRELLRPLADEA</sequence>
<feature type="transmembrane region" description="Helical" evidence="6">
    <location>
        <begin position="729"/>
        <end position="762"/>
    </location>
</feature>
<feature type="transmembrane region" description="Helical" evidence="6">
    <location>
        <begin position="416"/>
        <end position="439"/>
    </location>
</feature>
<dbReference type="KEGG" id="ppf:Pput_2029"/>
<feature type="transmembrane region" description="Helical" evidence="6">
    <location>
        <begin position="241"/>
        <end position="264"/>
    </location>
</feature>
<dbReference type="eggNOG" id="COG0577">
    <property type="taxonomic scope" value="Bacteria"/>
</dbReference>
<feature type="transmembrane region" description="Helical" evidence="6">
    <location>
        <begin position="389"/>
        <end position="410"/>
    </location>
</feature>
<protein>
    <recommendedName>
        <fullName evidence="10">ABC transporter permease</fullName>
    </recommendedName>
</protein>
<proteinExistence type="predicted"/>
<dbReference type="Pfam" id="PF12704">
    <property type="entry name" value="MacB_PCD"/>
    <property type="match status" value="1"/>
</dbReference>
<dbReference type="InterPro" id="IPR025857">
    <property type="entry name" value="MacB_PCD"/>
</dbReference>
<dbReference type="AlphaFoldDB" id="A5W209"/>
<feature type="transmembrane region" description="Helical" evidence="6">
    <location>
        <begin position="782"/>
        <end position="801"/>
    </location>
</feature>
<evidence type="ECO:0000313" key="9">
    <source>
        <dbReference type="EMBL" id="ABQ78169.1"/>
    </source>
</evidence>
<dbReference type="Pfam" id="PF02687">
    <property type="entry name" value="FtsX"/>
    <property type="match status" value="2"/>
</dbReference>
<evidence type="ECO:0000256" key="1">
    <source>
        <dbReference type="ARBA" id="ARBA00004651"/>
    </source>
</evidence>
<evidence type="ECO:0000259" key="7">
    <source>
        <dbReference type="Pfam" id="PF02687"/>
    </source>
</evidence>
<evidence type="ECO:0000256" key="2">
    <source>
        <dbReference type="ARBA" id="ARBA00022475"/>
    </source>
</evidence>
<evidence type="ECO:0000256" key="3">
    <source>
        <dbReference type="ARBA" id="ARBA00022692"/>
    </source>
</evidence>
<dbReference type="GO" id="GO:0005886">
    <property type="term" value="C:plasma membrane"/>
    <property type="evidence" value="ECO:0007669"/>
    <property type="project" value="UniProtKB-SubCell"/>
</dbReference>
<dbReference type="EMBL" id="CP000712">
    <property type="protein sequence ID" value="ABQ78169.1"/>
    <property type="molecule type" value="Genomic_DNA"/>
</dbReference>
<feature type="transmembrane region" description="Helical" evidence="6">
    <location>
        <begin position="338"/>
        <end position="357"/>
    </location>
</feature>
<accession>A5W209</accession>
<keyword evidence="4 6" id="KW-1133">Transmembrane helix</keyword>
<gene>
    <name evidence="9" type="ordered locus">Pput_2029</name>
</gene>
<feature type="transmembrane region" description="Helical" evidence="6">
    <location>
        <begin position="460"/>
        <end position="481"/>
    </location>
</feature>
<feature type="domain" description="ABC3 transporter permease C-terminal" evidence="7">
    <location>
        <begin position="692"/>
        <end position="808"/>
    </location>
</feature>
<reference evidence="9" key="1">
    <citation type="submission" date="2007-05" db="EMBL/GenBank/DDBJ databases">
        <title>Complete sequence of Pseudomonas putida F1.</title>
        <authorList>
            <consortium name="US DOE Joint Genome Institute"/>
            <person name="Copeland A."/>
            <person name="Lucas S."/>
            <person name="Lapidus A."/>
            <person name="Barry K."/>
            <person name="Detter J.C."/>
            <person name="Glavina del Rio T."/>
            <person name="Hammon N."/>
            <person name="Israni S."/>
            <person name="Dalin E."/>
            <person name="Tice H."/>
            <person name="Pitluck S."/>
            <person name="Chain P."/>
            <person name="Malfatti S."/>
            <person name="Shin M."/>
            <person name="Vergez L."/>
            <person name="Schmutz J."/>
            <person name="Larimer F."/>
            <person name="Land M."/>
            <person name="Hauser L."/>
            <person name="Kyrpides N."/>
            <person name="Lykidis A."/>
            <person name="Parales R."/>
            <person name="Richardson P."/>
        </authorList>
    </citation>
    <scope>NUCLEOTIDE SEQUENCE [LARGE SCALE GENOMIC DNA]</scope>
    <source>
        <strain evidence="9">F1</strain>
    </source>
</reference>
<dbReference type="InterPro" id="IPR038766">
    <property type="entry name" value="Membrane_comp_ABC_pdt"/>
</dbReference>
<dbReference type="InterPro" id="IPR003838">
    <property type="entry name" value="ABC3_permease_C"/>
</dbReference>
<evidence type="ECO:0008006" key="10">
    <source>
        <dbReference type="Google" id="ProtNLM"/>
    </source>
</evidence>
<keyword evidence="3 6" id="KW-0812">Transmembrane</keyword>
<feature type="transmembrane region" description="Helical" evidence="6">
    <location>
        <begin position="284"/>
        <end position="315"/>
    </location>
</feature>
<dbReference type="PANTHER" id="PTHR30287">
    <property type="entry name" value="MEMBRANE COMPONENT OF PREDICTED ABC SUPERFAMILY METABOLITE UPTAKE TRANSPORTER"/>
    <property type="match status" value="1"/>
</dbReference>
<organism evidence="9">
    <name type="scientific">Pseudomonas putida (strain ATCC 700007 / DSM 6899 / JCM 31910 / BCRC 17059 / LMG 24140 / F1)</name>
    <dbReference type="NCBI Taxonomy" id="351746"/>
    <lineage>
        <taxon>Bacteria</taxon>
        <taxon>Pseudomonadati</taxon>
        <taxon>Pseudomonadota</taxon>
        <taxon>Gammaproteobacteria</taxon>
        <taxon>Pseudomonadales</taxon>
        <taxon>Pseudomonadaceae</taxon>
        <taxon>Pseudomonas</taxon>
    </lineage>
</organism>
<comment type="subcellular location">
    <subcellularLocation>
        <location evidence="1">Cell membrane</location>
        <topology evidence="1">Multi-pass membrane protein</topology>
    </subcellularLocation>
</comment>
<evidence type="ECO:0000259" key="8">
    <source>
        <dbReference type="Pfam" id="PF12704"/>
    </source>
</evidence>
<dbReference type="HOGENOM" id="CLU_012341_0_1_6"/>
<keyword evidence="5 6" id="KW-0472">Membrane</keyword>
<feature type="transmembrane region" description="Helical" evidence="6">
    <location>
        <begin position="683"/>
        <end position="708"/>
    </location>
</feature>
<feature type="domain" description="ABC3 transporter permease C-terminal" evidence="7">
    <location>
        <begin position="244"/>
        <end position="367"/>
    </location>
</feature>